<name>A0A285P3V4_9AQUI</name>
<gene>
    <name evidence="2" type="ORF">SAMN06265353_1224</name>
</gene>
<accession>A0A285P3V4</accession>
<protein>
    <submittedName>
        <fullName evidence="2">Oxidoreductase family, NAD-binding Rossmann fold</fullName>
    </submittedName>
</protein>
<organism evidence="2 3">
    <name type="scientific">Hydrogenobacter hydrogenophilus</name>
    <dbReference type="NCBI Taxonomy" id="35835"/>
    <lineage>
        <taxon>Bacteria</taxon>
        <taxon>Pseudomonadati</taxon>
        <taxon>Aquificota</taxon>
        <taxon>Aquificia</taxon>
        <taxon>Aquificales</taxon>
        <taxon>Aquificaceae</taxon>
        <taxon>Hydrogenobacter</taxon>
    </lineage>
</organism>
<dbReference type="Gene3D" id="3.30.360.10">
    <property type="entry name" value="Dihydrodipicolinate Reductase, domain 2"/>
    <property type="match status" value="1"/>
</dbReference>
<dbReference type="InterPro" id="IPR000683">
    <property type="entry name" value="Gfo/Idh/MocA-like_OxRdtase_N"/>
</dbReference>
<proteinExistence type="predicted"/>
<dbReference type="Gene3D" id="3.40.50.720">
    <property type="entry name" value="NAD(P)-binding Rossmann-like Domain"/>
    <property type="match status" value="1"/>
</dbReference>
<evidence type="ECO:0000259" key="1">
    <source>
        <dbReference type="Pfam" id="PF01408"/>
    </source>
</evidence>
<sequence>MNEHILIVGLGNMGRKYLSKLEELGHKLVACDIDPQKATDKHPFYCHLGEVKEELKAVIVAIDPIAHVSVSENFLEKGIPVLLEKPPALSTEEFEKIYHYPNLYVSEIETFSSCLNFFPKEVENIQIERLGKGKGYISPLWDLAWHDLYLLQLFFEDIKIEKLTVNKVWELHGRMDDVPFSIRTAWQYPEPSRRWIINGGQVILDFAREEVWVGNRLIHREEKRDKLRLMLESFIKGNFDHKSRERAKKNLMLLEHTERLPATSF</sequence>
<dbReference type="GO" id="GO:0000166">
    <property type="term" value="F:nucleotide binding"/>
    <property type="evidence" value="ECO:0007669"/>
    <property type="project" value="InterPro"/>
</dbReference>
<keyword evidence="3" id="KW-1185">Reference proteome</keyword>
<dbReference type="EMBL" id="OBEN01000006">
    <property type="protein sequence ID" value="SNZ14836.1"/>
    <property type="molecule type" value="Genomic_DNA"/>
</dbReference>
<evidence type="ECO:0000313" key="2">
    <source>
        <dbReference type="EMBL" id="SNZ14836.1"/>
    </source>
</evidence>
<dbReference type="Pfam" id="PF01408">
    <property type="entry name" value="GFO_IDH_MocA"/>
    <property type="match status" value="1"/>
</dbReference>
<dbReference type="OrthoDB" id="9815825at2"/>
<reference evidence="3" key="1">
    <citation type="submission" date="2017-09" db="EMBL/GenBank/DDBJ databases">
        <authorList>
            <person name="Varghese N."/>
            <person name="Submissions S."/>
        </authorList>
    </citation>
    <scope>NUCLEOTIDE SEQUENCE [LARGE SCALE GENOMIC DNA]</scope>
    <source>
        <strain evidence="3">DSM 2913</strain>
    </source>
</reference>
<evidence type="ECO:0000313" key="3">
    <source>
        <dbReference type="Proteomes" id="UP000218627"/>
    </source>
</evidence>
<dbReference type="InterPro" id="IPR036291">
    <property type="entry name" value="NAD(P)-bd_dom_sf"/>
</dbReference>
<dbReference type="RefSeq" id="WP_096602435.1">
    <property type="nucleotide sequence ID" value="NZ_OBEN01000006.1"/>
</dbReference>
<dbReference type="Proteomes" id="UP000218627">
    <property type="component" value="Unassembled WGS sequence"/>
</dbReference>
<dbReference type="SUPFAM" id="SSF51735">
    <property type="entry name" value="NAD(P)-binding Rossmann-fold domains"/>
    <property type="match status" value="1"/>
</dbReference>
<dbReference type="AlphaFoldDB" id="A0A285P3V4"/>
<feature type="domain" description="Gfo/Idh/MocA-like oxidoreductase N-terminal" evidence="1">
    <location>
        <begin position="5"/>
        <end position="99"/>
    </location>
</feature>